<feature type="domain" description="DUF547" evidence="1">
    <location>
        <begin position="98"/>
        <end position="216"/>
    </location>
</feature>
<accession>A0A0F9N2P7</accession>
<sequence>MKRRIKITLGVGLALLVVMIAVAYVAYREFVGAEAFDEGFYAAGAIHNSEFSYDSYAAALRKHVDDKGMVSYAALKETTAELHRFVRALAAVDTEMYEAWDEQAKIAFWINAYNALTLKVIIDHYPIKAGLISGLAYPTSSIRQIPGVWDKSLFLVMGQRMTLDQIEHETLRARFNEPRIHVALVCAAMGCPPLRNEPFIGEKLDDQLDDQVKRFLTDPAKFRIDRDAGKVHLSSIFTWFGGDFVKTYKPAEGFASGGSDAAKAVLHLISNYLPAEDAEYLKTGNYKVEYLDYDWSLNEQN</sequence>
<dbReference type="EMBL" id="LAZR01003881">
    <property type="protein sequence ID" value="KKN13825.1"/>
    <property type="molecule type" value="Genomic_DNA"/>
</dbReference>
<dbReference type="AlphaFoldDB" id="A0A0F9N2P7"/>
<organism evidence="2">
    <name type="scientific">marine sediment metagenome</name>
    <dbReference type="NCBI Taxonomy" id="412755"/>
    <lineage>
        <taxon>unclassified sequences</taxon>
        <taxon>metagenomes</taxon>
        <taxon>ecological metagenomes</taxon>
    </lineage>
</organism>
<name>A0A0F9N2P7_9ZZZZ</name>
<dbReference type="PANTHER" id="PTHR46361">
    <property type="entry name" value="ELECTRON CARRIER/ PROTEIN DISULFIDE OXIDOREDUCTASE"/>
    <property type="match status" value="1"/>
</dbReference>
<reference evidence="2" key="1">
    <citation type="journal article" date="2015" name="Nature">
        <title>Complex archaea that bridge the gap between prokaryotes and eukaryotes.</title>
        <authorList>
            <person name="Spang A."/>
            <person name="Saw J.H."/>
            <person name="Jorgensen S.L."/>
            <person name="Zaremba-Niedzwiedzka K."/>
            <person name="Martijn J."/>
            <person name="Lind A.E."/>
            <person name="van Eijk R."/>
            <person name="Schleper C."/>
            <person name="Guy L."/>
            <person name="Ettema T.J."/>
        </authorList>
    </citation>
    <scope>NUCLEOTIDE SEQUENCE</scope>
</reference>
<proteinExistence type="predicted"/>
<dbReference type="Pfam" id="PF04784">
    <property type="entry name" value="DUF547"/>
    <property type="match status" value="1"/>
</dbReference>
<protein>
    <recommendedName>
        <fullName evidence="1">DUF547 domain-containing protein</fullName>
    </recommendedName>
</protein>
<comment type="caution">
    <text evidence="2">The sequence shown here is derived from an EMBL/GenBank/DDBJ whole genome shotgun (WGS) entry which is preliminary data.</text>
</comment>
<dbReference type="InterPro" id="IPR006869">
    <property type="entry name" value="DUF547"/>
</dbReference>
<evidence type="ECO:0000259" key="1">
    <source>
        <dbReference type="Pfam" id="PF04784"/>
    </source>
</evidence>
<dbReference type="PANTHER" id="PTHR46361:SF3">
    <property type="entry name" value="ELECTRON CARRIER_ PROTEIN DISULFIDE OXIDOREDUCTASE"/>
    <property type="match status" value="1"/>
</dbReference>
<gene>
    <name evidence="2" type="ORF">LCGC14_1002470</name>
</gene>
<evidence type="ECO:0000313" key="2">
    <source>
        <dbReference type="EMBL" id="KKN13825.1"/>
    </source>
</evidence>